<dbReference type="Pfam" id="PF17101">
    <property type="entry name" value="Stealth_CR1"/>
    <property type="match status" value="1"/>
</dbReference>
<evidence type="ECO:0000256" key="3">
    <source>
        <dbReference type="ARBA" id="ARBA00022679"/>
    </source>
</evidence>
<dbReference type="InterPro" id="IPR031358">
    <property type="entry name" value="Stealth_CR1"/>
</dbReference>
<evidence type="ECO:0000313" key="11">
    <source>
        <dbReference type="EMBL" id="MQY09326.1"/>
    </source>
</evidence>
<dbReference type="PANTHER" id="PTHR24045">
    <property type="match status" value="1"/>
</dbReference>
<evidence type="ECO:0000256" key="4">
    <source>
        <dbReference type="ARBA" id="ARBA00023169"/>
    </source>
</evidence>
<dbReference type="InterPro" id="IPR001296">
    <property type="entry name" value="Glyco_trans_1"/>
</dbReference>
<dbReference type="PANTHER" id="PTHR24045:SF0">
    <property type="entry name" value="N-ACETYLGLUCOSAMINE-1-PHOSPHOTRANSFERASE SUBUNITS ALPHA_BETA"/>
    <property type="match status" value="1"/>
</dbReference>
<dbReference type="InterPro" id="IPR031356">
    <property type="entry name" value="Stealth_CR4"/>
</dbReference>
<comment type="similarity">
    <text evidence="1">Belongs to the stealth family.</text>
</comment>
<evidence type="ECO:0000259" key="7">
    <source>
        <dbReference type="Pfam" id="PF13439"/>
    </source>
</evidence>
<dbReference type="Pfam" id="PF17102">
    <property type="entry name" value="Stealth_CR3"/>
    <property type="match status" value="1"/>
</dbReference>
<dbReference type="SUPFAM" id="SSF53756">
    <property type="entry name" value="UDP-Glycosyltransferase/glycogen phosphorylase"/>
    <property type="match status" value="1"/>
</dbReference>
<gene>
    <name evidence="11" type="primary">gtf1_3</name>
    <name evidence="11" type="ORF">ACRB68_74490</name>
</gene>
<accession>A0A7K0C7K7</accession>
<dbReference type="AlphaFoldDB" id="A0A7K0C7K7"/>
<dbReference type="Gene3D" id="3.40.50.2000">
    <property type="entry name" value="Glycogen Phosphorylase B"/>
    <property type="match status" value="2"/>
</dbReference>
<feature type="domain" description="Glycosyltransferase subfamily 4-like N-terminal" evidence="7">
    <location>
        <begin position="13"/>
        <end position="196"/>
    </location>
</feature>
<feature type="domain" description="Stealth protein CR2 conserved region 2" evidence="6">
    <location>
        <begin position="664"/>
        <end position="769"/>
    </location>
</feature>
<dbReference type="RefSeq" id="WP_328595265.1">
    <property type="nucleotide sequence ID" value="NZ_WEGH01000006.1"/>
</dbReference>
<proteinExistence type="inferred from homology"/>
<sequence>MKITFMLTWADAMGGTERAVYTQAEHLAARHEVEVLSVFRTDAERFFAVDAAVPVRYLVDETGPVPRPVRDCDLDDATCRTLAESPSRLIETRWEKAFNRLSDMEIERALRELDTDVLVSTSPALMAVTTTLPPARVLTVHQEHRPSQVRGGTGEPLFRYAPRLDALVVLTERTREWFAESLQDCAPRLEVIVNAVPGGFRPRSALTARSVTMARRLVPDKQVDHAVRAFAQVAAAHPDWVLRVFGDGPQLPALRRLVNALGLHDHVQLLGPTAHMAEEWAKSSITLLTSRDGEAFPLVLTEAFAAGVPAISYDCQTGPAEIITDGENGYLVAQDDIDGLAAAMLKLIGDPQQLRDFGAAALRAAGQYDIELVMGRWEELYGELLAGRDASGRTAAKADRLAAWGLRTGGSGFAPAVPPPATPLAGAAGRREARLAADESGLVRFGGRLCRQADDLMPADVALANLDLVADVLAGAGVPYQVLRDPGVRHRVVVRAAHRAAAIAALTAAYADRAVYADPLRPGGRTAPGTLVAELRDTVDTAGLRVFQPVVSASRTLSYGPAYGCDLEFWADAEDGAGLVATRRTLLGDVVPEAVMAPGRVVLGGREHPSVAALDRTLVADVAFPIDVVYTWVDGDDPAWRARRDAAFAELGRPPVDAAGADARFRSRDELRYSLRSLEMFAPWVRTVHIVTDRQVPAWLDTAHPRIRVVDHSEIFGDRGALPSFNSHAIETQLHHIEGLSEHFLYFNDDVFLGGPVEPGRFFHPSGTARYFPSPTPVPLTPVSPDDDFNFSAGKNNRVLIEEAFGHTLTHAFLHAPHPLRRDVLADIAERFPAETARTAASRVRAHDDIAVPSSLHHYYAFFTGRGVPADLRCAYINVGDASQHPRLTQILTQRQFEVFCLNDTHHGDLPADEQGQIVFAFLEGYFPVASSFEKGSPRNLRR</sequence>
<keyword evidence="3 11" id="KW-0808">Transferase</keyword>
<feature type="domain" description="Stealth protein CR1 conserved region 1" evidence="8">
    <location>
        <begin position="624"/>
        <end position="647"/>
    </location>
</feature>
<organism evidence="11 12">
    <name type="scientific">Actinomadura macrotermitis</name>
    <dbReference type="NCBI Taxonomy" id="2585200"/>
    <lineage>
        <taxon>Bacteria</taxon>
        <taxon>Bacillati</taxon>
        <taxon>Actinomycetota</taxon>
        <taxon>Actinomycetes</taxon>
        <taxon>Streptosporangiales</taxon>
        <taxon>Thermomonosporaceae</taxon>
        <taxon>Actinomadura</taxon>
    </lineage>
</organism>
<dbReference type="Pfam" id="PF00534">
    <property type="entry name" value="Glycos_transf_1"/>
    <property type="match status" value="1"/>
</dbReference>
<dbReference type="Pfam" id="PF13439">
    <property type="entry name" value="Glyco_transf_4"/>
    <property type="match status" value="1"/>
</dbReference>
<keyword evidence="4" id="KW-0270">Exopolysaccharide synthesis</keyword>
<feature type="domain" description="Stealth protein CR4 conserved region 4" evidence="10">
    <location>
        <begin position="890"/>
        <end position="942"/>
    </location>
</feature>
<evidence type="ECO:0000259" key="8">
    <source>
        <dbReference type="Pfam" id="PF17101"/>
    </source>
</evidence>
<evidence type="ECO:0000259" key="10">
    <source>
        <dbReference type="Pfam" id="PF17103"/>
    </source>
</evidence>
<evidence type="ECO:0000259" key="6">
    <source>
        <dbReference type="Pfam" id="PF11380"/>
    </source>
</evidence>
<evidence type="ECO:0000259" key="5">
    <source>
        <dbReference type="Pfam" id="PF00534"/>
    </source>
</evidence>
<dbReference type="GO" id="GO:0016757">
    <property type="term" value="F:glycosyltransferase activity"/>
    <property type="evidence" value="ECO:0007669"/>
    <property type="project" value="UniProtKB-KW"/>
</dbReference>
<dbReference type="InterPro" id="IPR047141">
    <property type="entry name" value="Stealth"/>
</dbReference>
<evidence type="ECO:0000259" key="9">
    <source>
        <dbReference type="Pfam" id="PF17102"/>
    </source>
</evidence>
<dbReference type="GO" id="GO:0016772">
    <property type="term" value="F:transferase activity, transferring phosphorus-containing groups"/>
    <property type="evidence" value="ECO:0007669"/>
    <property type="project" value="InterPro"/>
</dbReference>
<evidence type="ECO:0000256" key="1">
    <source>
        <dbReference type="ARBA" id="ARBA00007583"/>
    </source>
</evidence>
<name>A0A7K0C7K7_9ACTN</name>
<dbReference type="InterPro" id="IPR021520">
    <property type="entry name" value="Stealth_CR2"/>
</dbReference>
<evidence type="ECO:0000313" key="12">
    <source>
        <dbReference type="Proteomes" id="UP000487268"/>
    </source>
</evidence>
<dbReference type="EC" id="2.4.1.-" evidence="11"/>
<feature type="domain" description="Glycosyl transferase family 1" evidence="5">
    <location>
        <begin position="209"/>
        <end position="361"/>
    </location>
</feature>
<feature type="domain" description="Stealth protein CR3 conserved region 3" evidence="9">
    <location>
        <begin position="815"/>
        <end position="861"/>
    </location>
</feature>
<keyword evidence="12" id="KW-1185">Reference proteome</keyword>
<protein>
    <submittedName>
        <fullName evidence="11">Glycosyltransferase Gtf1</fullName>
        <ecNumber evidence="11">2.4.1.-</ecNumber>
    </submittedName>
</protein>
<evidence type="ECO:0000256" key="2">
    <source>
        <dbReference type="ARBA" id="ARBA00022676"/>
    </source>
</evidence>
<dbReference type="Pfam" id="PF11380">
    <property type="entry name" value="Stealth_CR2"/>
    <property type="match status" value="1"/>
</dbReference>
<dbReference type="InterPro" id="IPR031357">
    <property type="entry name" value="Stealth_CR3"/>
</dbReference>
<dbReference type="EMBL" id="WEGH01000006">
    <property type="protein sequence ID" value="MQY09326.1"/>
    <property type="molecule type" value="Genomic_DNA"/>
</dbReference>
<keyword evidence="2 11" id="KW-0328">Glycosyltransferase</keyword>
<reference evidence="11 12" key="1">
    <citation type="submission" date="2019-10" db="EMBL/GenBank/DDBJ databases">
        <title>Actinomadura rubteroloni sp. nov. and Actinomadura macrotermitis sp. nov., isolated from the gut of fungus growing-termite Macrotermes natalensis.</title>
        <authorList>
            <person name="Benndorf R."/>
            <person name="Martin K."/>
            <person name="Kuefner M."/>
            <person name="De Beer W."/>
            <person name="Kaster A.-K."/>
            <person name="Vollmers J."/>
            <person name="Poulsen M."/>
            <person name="Beemelmanns C."/>
        </authorList>
    </citation>
    <scope>NUCLEOTIDE SEQUENCE [LARGE SCALE GENOMIC DNA]</scope>
    <source>
        <strain evidence="11 12">RB68</strain>
    </source>
</reference>
<dbReference type="InterPro" id="IPR028098">
    <property type="entry name" value="Glyco_trans_4-like_N"/>
</dbReference>
<comment type="caution">
    <text evidence="11">The sequence shown here is derived from an EMBL/GenBank/DDBJ whole genome shotgun (WGS) entry which is preliminary data.</text>
</comment>
<dbReference type="CDD" id="cd03820">
    <property type="entry name" value="GT4_AmsD-like"/>
    <property type="match status" value="1"/>
</dbReference>
<dbReference type="Proteomes" id="UP000487268">
    <property type="component" value="Unassembled WGS sequence"/>
</dbReference>
<dbReference type="GO" id="GO:0000271">
    <property type="term" value="P:polysaccharide biosynthetic process"/>
    <property type="evidence" value="ECO:0007669"/>
    <property type="project" value="UniProtKB-KW"/>
</dbReference>
<dbReference type="Pfam" id="PF17103">
    <property type="entry name" value="Stealth_CR4"/>
    <property type="match status" value="1"/>
</dbReference>